<protein>
    <submittedName>
        <fullName evidence="1">Uncharacterized protein</fullName>
    </submittedName>
</protein>
<reference evidence="1 2" key="1">
    <citation type="submission" date="2013-10" db="EMBL/GenBank/DDBJ databases">
        <authorList>
            <consortium name="International Citrus Genome Consortium"/>
            <person name="Jenkins J."/>
            <person name="Schmutz J."/>
            <person name="Prochnik S."/>
            <person name="Rokhsar D."/>
            <person name="Gmitter F."/>
            <person name="Ollitrault P."/>
            <person name="Machado M."/>
            <person name="Talon M."/>
            <person name="Wincker P."/>
            <person name="Jaillon O."/>
            <person name="Morgante M."/>
        </authorList>
    </citation>
    <scope>NUCLEOTIDE SEQUENCE</scope>
    <source>
        <strain evidence="2">cv. Clemenules</strain>
    </source>
</reference>
<accession>V4UST3</accession>
<gene>
    <name evidence="1" type="ORF">CICLE_v100083382mg</name>
</gene>
<dbReference type="Gramene" id="ESR65606">
    <property type="protein sequence ID" value="ESR65606"/>
    <property type="gene ID" value="CICLE_v100083382mg"/>
</dbReference>
<name>V4UST3_CITCL</name>
<dbReference type="AlphaFoldDB" id="V4UST3"/>
<feature type="non-terminal residue" evidence="1">
    <location>
        <position position="60"/>
    </location>
</feature>
<evidence type="ECO:0000313" key="2">
    <source>
        <dbReference type="Proteomes" id="UP000030687"/>
    </source>
</evidence>
<dbReference type="InParanoid" id="V4UST3"/>
<keyword evidence="2" id="KW-1185">Reference proteome</keyword>
<dbReference type="PROSITE" id="PS51257">
    <property type="entry name" value="PROKAR_LIPOPROTEIN"/>
    <property type="match status" value="1"/>
</dbReference>
<dbReference type="Proteomes" id="UP000030687">
    <property type="component" value="Unassembled WGS sequence"/>
</dbReference>
<dbReference type="KEGG" id="cic:CICLE_v100083382m"/>
<evidence type="ECO:0000313" key="1">
    <source>
        <dbReference type="EMBL" id="ESR65606.1"/>
    </source>
</evidence>
<organism evidence="1 2">
    <name type="scientific">Citrus clementina</name>
    <name type="common">Clementine</name>
    <name type="synonym">Citrus deliciosa x Citrus sinensis</name>
    <dbReference type="NCBI Taxonomy" id="85681"/>
    <lineage>
        <taxon>Eukaryota</taxon>
        <taxon>Viridiplantae</taxon>
        <taxon>Streptophyta</taxon>
        <taxon>Embryophyta</taxon>
        <taxon>Tracheophyta</taxon>
        <taxon>Spermatophyta</taxon>
        <taxon>Magnoliopsida</taxon>
        <taxon>eudicotyledons</taxon>
        <taxon>Gunneridae</taxon>
        <taxon>Pentapetalae</taxon>
        <taxon>rosids</taxon>
        <taxon>malvids</taxon>
        <taxon>Sapindales</taxon>
        <taxon>Rutaceae</taxon>
        <taxon>Aurantioideae</taxon>
        <taxon>Citrus</taxon>
    </lineage>
</organism>
<sequence length="60" mass="6511">MMAKKVKAVFTKFFIKTVFIKFNLQSPSLQACVAAMYSASVVDKATTVCSFETQLTAAPA</sequence>
<dbReference type="EMBL" id="KI535697">
    <property type="protein sequence ID" value="ESR65606.1"/>
    <property type="molecule type" value="Genomic_DNA"/>
</dbReference>
<proteinExistence type="predicted"/>